<proteinExistence type="predicted"/>
<dbReference type="AlphaFoldDB" id="A0A6J6VS55"/>
<evidence type="ECO:0000313" key="2">
    <source>
        <dbReference type="EMBL" id="CAB4775332.1"/>
    </source>
</evidence>
<name>A0A6J6VS55_9ZZZZ</name>
<reference evidence="2" key="1">
    <citation type="submission" date="2020-05" db="EMBL/GenBank/DDBJ databases">
        <authorList>
            <person name="Chiriac C."/>
            <person name="Salcher M."/>
            <person name="Ghai R."/>
            <person name="Kavagutti S V."/>
        </authorList>
    </citation>
    <scope>NUCLEOTIDE SEQUENCE</scope>
</reference>
<keyword evidence="1" id="KW-1133">Transmembrane helix</keyword>
<accession>A0A6J6VS55</accession>
<keyword evidence="1" id="KW-0472">Membrane</keyword>
<organism evidence="2">
    <name type="scientific">freshwater metagenome</name>
    <dbReference type="NCBI Taxonomy" id="449393"/>
    <lineage>
        <taxon>unclassified sequences</taxon>
        <taxon>metagenomes</taxon>
        <taxon>ecological metagenomes</taxon>
    </lineage>
</organism>
<feature type="transmembrane region" description="Helical" evidence="1">
    <location>
        <begin position="32"/>
        <end position="48"/>
    </location>
</feature>
<protein>
    <submittedName>
        <fullName evidence="2">Unannotated protein</fullName>
    </submittedName>
</protein>
<keyword evidence="1" id="KW-0812">Transmembrane</keyword>
<feature type="transmembrane region" description="Helical" evidence="1">
    <location>
        <begin position="131"/>
        <end position="153"/>
    </location>
</feature>
<sequence length="231" mass="25303">MENDQSSTAPAHTEPTPAEEFWAQIHSGKGRFGLVGALVLIWLLHTLLTRHLVHGGYIATQLQLLDRLELFGTLLFVLTSCIMIYAIFSDRLYAFSKFIAVYLAYAVFQVVLNVVSMLGTATEHVGGGLASLWDVALVYLMSVLVFTFVYIFIDLSTPGGAFVWPAREGEKPPTPNFLDYLFISLNVNSTYGPTSEAIMSRVGKLVMAFQVLLAVSMLTVLIARAVASTSS</sequence>
<feature type="transmembrane region" description="Helical" evidence="1">
    <location>
        <begin position="68"/>
        <end position="88"/>
    </location>
</feature>
<feature type="transmembrane region" description="Helical" evidence="1">
    <location>
        <begin position="205"/>
        <end position="227"/>
    </location>
</feature>
<gene>
    <name evidence="2" type="ORF">UFOPK2938_00377</name>
</gene>
<dbReference type="EMBL" id="CAEZZX010000054">
    <property type="protein sequence ID" value="CAB4775332.1"/>
    <property type="molecule type" value="Genomic_DNA"/>
</dbReference>
<evidence type="ECO:0000256" key="1">
    <source>
        <dbReference type="SAM" id="Phobius"/>
    </source>
</evidence>
<feature type="transmembrane region" description="Helical" evidence="1">
    <location>
        <begin position="100"/>
        <end position="119"/>
    </location>
</feature>